<organism evidence="2 3">
    <name type="scientific">Pristionchus entomophagus</name>
    <dbReference type="NCBI Taxonomy" id="358040"/>
    <lineage>
        <taxon>Eukaryota</taxon>
        <taxon>Metazoa</taxon>
        <taxon>Ecdysozoa</taxon>
        <taxon>Nematoda</taxon>
        <taxon>Chromadorea</taxon>
        <taxon>Rhabditida</taxon>
        <taxon>Rhabditina</taxon>
        <taxon>Diplogasteromorpha</taxon>
        <taxon>Diplogasteroidea</taxon>
        <taxon>Neodiplogasteridae</taxon>
        <taxon>Pristionchus</taxon>
    </lineage>
</organism>
<name>A0AAV5SDF2_9BILA</name>
<comment type="caution">
    <text evidence="2">The sequence shown here is derived from an EMBL/GenBank/DDBJ whole genome shotgun (WGS) entry which is preliminary data.</text>
</comment>
<reference evidence="2" key="1">
    <citation type="submission" date="2023-10" db="EMBL/GenBank/DDBJ databases">
        <title>Genome assembly of Pristionchus species.</title>
        <authorList>
            <person name="Yoshida K."/>
            <person name="Sommer R.J."/>
        </authorList>
    </citation>
    <scope>NUCLEOTIDE SEQUENCE</scope>
    <source>
        <strain evidence="2">RS0144</strain>
    </source>
</reference>
<evidence type="ECO:0000313" key="3">
    <source>
        <dbReference type="Proteomes" id="UP001432027"/>
    </source>
</evidence>
<keyword evidence="3" id="KW-1185">Reference proteome</keyword>
<dbReference type="EMBL" id="BTSX01000001">
    <property type="protein sequence ID" value="GMS79394.1"/>
    <property type="molecule type" value="Genomic_DNA"/>
</dbReference>
<keyword evidence="1" id="KW-1133">Transmembrane helix</keyword>
<evidence type="ECO:0000313" key="2">
    <source>
        <dbReference type="EMBL" id="GMS79394.1"/>
    </source>
</evidence>
<sequence>TSIFSRQFSLSRTDARWAISSSLVFLISLLRLAASLFFFLLCQYASSFTSCFCFFSAFWIIFLPGGEAEERSEVEEEIAAQMLADSDVESRLPKNPDDDD</sequence>
<protein>
    <submittedName>
        <fullName evidence="2">Uncharacterized protein</fullName>
    </submittedName>
</protein>
<evidence type="ECO:0000256" key="1">
    <source>
        <dbReference type="SAM" id="Phobius"/>
    </source>
</evidence>
<dbReference type="AlphaFoldDB" id="A0AAV5SDF2"/>
<dbReference type="Proteomes" id="UP001432027">
    <property type="component" value="Unassembled WGS sequence"/>
</dbReference>
<feature type="non-terminal residue" evidence="2">
    <location>
        <position position="100"/>
    </location>
</feature>
<accession>A0AAV5SDF2</accession>
<feature type="transmembrane region" description="Helical" evidence="1">
    <location>
        <begin position="47"/>
        <end position="65"/>
    </location>
</feature>
<gene>
    <name evidence="2" type="ORF">PENTCL1PPCAC_1569</name>
</gene>
<keyword evidence="1" id="KW-0812">Transmembrane</keyword>
<feature type="non-terminal residue" evidence="2">
    <location>
        <position position="1"/>
    </location>
</feature>
<keyword evidence="1" id="KW-0472">Membrane</keyword>
<proteinExistence type="predicted"/>
<feature type="transmembrane region" description="Helical" evidence="1">
    <location>
        <begin position="21"/>
        <end position="41"/>
    </location>
</feature>